<dbReference type="InterPro" id="IPR036291">
    <property type="entry name" value="NAD(P)-bd_dom_sf"/>
</dbReference>
<evidence type="ECO:0000313" key="2">
    <source>
        <dbReference type="EMBL" id="KAB7729157.1"/>
    </source>
</evidence>
<dbReference type="PANTHER" id="PTHR48079">
    <property type="entry name" value="PROTEIN YEEZ"/>
    <property type="match status" value="1"/>
</dbReference>
<dbReference type="EMBL" id="WELI01000006">
    <property type="protein sequence ID" value="KAB7729157.1"/>
    <property type="molecule type" value="Genomic_DNA"/>
</dbReference>
<reference evidence="2 3" key="1">
    <citation type="submission" date="2019-10" db="EMBL/GenBank/DDBJ databases">
        <title>Rudanella paleaurantiibacter sp. nov., isolated from sludge.</title>
        <authorList>
            <person name="Xu S.Q."/>
        </authorList>
    </citation>
    <scope>NUCLEOTIDE SEQUENCE [LARGE SCALE GENOMIC DNA]</scope>
    <source>
        <strain evidence="2 3">HX-22-17</strain>
    </source>
</reference>
<name>A0A7J5TX50_9BACT</name>
<keyword evidence="3" id="KW-1185">Reference proteome</keyword>
<dbReference type="AlphaFoldDB" id="A0A7J5TX50"/>
<dbReference type="RefSeq" id="WP_152125262.1">
    <property type="nucleotide sequence ID" value="NZ_WELI01000006.1"/>
</dbReference>
<dbReference type="Proteomes" id="UP000488299">
    <property type="component" value="Unassembled WGS sequence"/>
</dbReference>
<dbReference type="Pfam" id="PF01370">
    <property type="entry name" value="Epimerase"/>
    <property type="match status" value="1"/>
</dbReference>
<dbReference type="GO" id="GO:0004029">
    <property type="term" value="F:aldehyde dehydrogenase (NAD+) activity"/>
    <property type="evidence" value="ECO:0007669"/>
    <property type="project" value="TreeGrafter"/>
</dbReference>
<evidence type="ECO:0000259" key="1">
    <source>
        <dbReference type="Pfam" id="PF01370"/>
    </source>
</evidence>
<dbReference type="InterPro" id="IPR001509">
    <property type="entry name" value="Epimerase_deHydtase"/>
</dbReference>
<comment type="caution">
    <text evidence="2">The sequence shown here is derived from an EMBL/GenBank/DDBJ whole genome shotgun (WGS) entry which is preliminary data.</text>
</comment>
<dbReference type="InterPro" id="IPR051783">
    <property type="entry name" value="NAD(P)-dependent_oxidoreduct"/>
</dbReference>
<gene>
    <name evidence="2" type="ORF">F5984_16040</name>
</gene>
<organism evidence="2 3">
    <name type="scientific">Rudanella paleaurantiibacter</name>
    <dbReference type="NCBI Taxonomy" id="2614655"/>
    <lineage>
        <taxon>Bacteria</taxon>
        <taxon>Pseudomonadati</taxon>
        <taxon>Bacteroidota</taxon>
        <taxon>Cytophagia</taxon>
        <taxon>Cytophagales</taxon>
        <taxon>Cytophagaceae</taxon>
        <taxon>Rudanella</taxon>
    </lineage>
</organism>
<dbReference type="GO" id="GO:0005737">
    <property type="term" value="C:cytoplasm"/>
    <property type="evidence" value="ECO:0007669"/>
    <property type="project" value="TreeGrafter"/>
</dbReference>
<dbReference type="Gene3D" id="3.40.50.720">
    <property type="entry name" value="NAD(P)-binding Rossmann-like Domain"/>
    <property type="match status" value="1"/>
</dbReference>
<sequence length="343" mass="37946">MDSSIPPRTVFITGATGFIGSHITRRYLAAGYRVEALTRSAGHTGLLADVADQIHWHEGDILDIPSLEAALHAKRDTPTLDVIHAAAIVSFVPKDQTRMTKVNVEGTANVVNVCLKAAVRKLGYLSSVAALGRPANKTRTTEPIRIDESQKWEDSPNNSAYAKSKYRAELEVWRGVAEGLPTVMVNPSIVLGEGDWNRSSVQLFKYVNDEKPFYPAGLVNYVDVLDVAEALFQLMEANSLTEDRFILNAGTIPYRELLEQMAAALNKRPPRIRIAPALTQLLWPLESIRARLTGKAPLITRETARSASSWYAFDGQKINQTIDFQYRPLSETLTRAARAFTGL</sequence>
<dbReference type="PANTHER" id="PTHR48079:SF6">
    <property type="entry name" value="NAD(P)-BINDING DOMAIN-CONTAINING PROTEIN-RELATED"/>
    <property type="match status" value="1"/>
</dbReference>
<proteinExistence type="predicted"/>
<accession>A0A7J5TX50</accession>
<protein>
    <submittedName>
        <fullName evidence="2">SDR family NAD(P)-dependent oxidoreductase</fullName>
    </submittedName>
</protein>
<evidence type="ECO:0000313" key="3">
    <source>
        <dbReference type="Proteomes" id="UP000488299"/>
    </source>
</evidence>
<feature type="domain" description="NAD-dependent epimerase/dehydratase" evidence="1">
    <location>
        <begin position="10"/>
        <end position="241"/>
    </location>
</feature>
<dbReference type="SUPFAM" id="SSF51735">
    <property type="entry name" value="NAD(P)-binding Rossmann-fold domains"/>
    <property type="match status" value="1"/>
</dbReference>